<evidence type="ECO:0000256" key="1">
    <source>
        <dbReference type="SAM" id="MobiDB-lite"/>
    </source>
</evidence>
<accession>A0A822YX61</accession>
<evidence type="ECO:0000313" key="3">
    <source>
        <dbReference type="Proteomes" id="UP000607653"/>
    </source>
</evidence>
<sequence length="151" mass="16648">MVYIGSKIKYRNWSSNSTVIESAPSPDGTDALFFQSSWDWEITSNDPVASIHNAFQIPEIIKEVKVNILKKLKEKGTRSRASKSGIRPTTSNTPNIEDTRAHASQSVAHPTTKSTPDVDDTTSPTQSQTWEGIRSPLVGMLERGLLIQHVG</sequence>
<feature type="region of interest" description="Disordered" evidence="1">
    <location>
        <begin position="74"/>
        <end position="134"/>
    </location>
</feature>
<proteinExistence type="predicted"/>
<evidence type="ECO:0000313" key="2">
    <source>
        <dbReference type="EMBL" id="DAD37100.1"/>
    </source>
</evidence>
<dbReference type="AlphaFoldDB" id="A0A822YX61"/>
<feature type="compositionally biased region" description="Polar residues" evidence="1">
    <location>
        <begin position="87"/>
        <end position="109"/>
    </location>
</feature>
<reference evidence="2 3" key="1">
    <citation type="journal article" date="2020" name="Mol. Biol. Evol.">
        <title>Distinct Expression and Methylation Patterns for Genes with Different Fates following a Single Whole-Genome Duplication in Flowering Plants.</title>
        <authorList>
            <person name="Shi T."/>
            <person name="Rahmani R.S."/>
            <person name="Gugger P.F."/>
            <person name="Wang M."/>
            <person name="Li H."/>
            <person name="Zhang Y."/>
            <person name="Li Z."/>
            <person name="Wang Q."/>
            <person name="Van de Peer Y."/>
            <person name="Marchal K."/>
            <person name="Chen J."/>
        </authorList>
    </citation>
    <scope>NUCLEOTIDE SEQUENCE [LARGE SCALE GENOMIC DNA]</scope>
    <source>
        <tissue evidence="2">Leaf</tissue>
    </source>
</reference>
<dbReference type="Proteomes" id="UP000607653">
    <property type="component" value="Unassembled WGS sequence"/>
</dbReference>
<dbReference type="EMBL" id="DUZY01000004">
    <property type="protein sequence ID" value="DAD37100.1"/>
    <property type="molecule type" value="Genomic_DNA"/>
</dbReference>
<keyword evidence="3" id="KW-1185">Reference proteome</keyword>
<organism evidence="2 3">
    <name type="scientific">Nelumbo nucifera</name>
    <name type="common">Sacred lotus</name>
    <dbReference type="NCBI Taxonomy" id="4432"/>
    <lineage>
        <taxon>Eukaryota</taxon>
        <taxon>Viridiplantae</taxon>
        <taxon>Streptophyta</taxon>
        <taxon>Embryophyta</taxon>
        <taxon>Tracheophyta</taxon>
        <taxon>Spermatophyta</taxon>
        <taxon>Magnoliopsida</taxon>
        <taxon>Proteales</taxon>
        <taxon>Nelumbonaceae</taxon>
        <taxon>Nelumbo</taxon>
    </lineage>
</organism>
<feature type="compositionally biased region" description="Low complexity" evidence="1">
    <location>
        <begin position="110"/>
        <end position="129"/>
    </location>
</feature>
<protein>
    <submittedName>
        <fullName evidence="2">Uncharacterized protein</fullName>
    </submittedName>
</protein>
<name>A0A822YX61_NELNU</name>
<comment type="caution">
    <text evidence="2">The sequence shown here is derived from an EMBL/GenBank/DDBJ whole genome shotgun (WGS) entry which is preliminary data.</text>
</comment>
<gene>
    <name evidence="2" type="ORF">HUJ06_007741</name>
</gene>